<sequence>MGPSTVGQPVRLRMDAPDRGAGVQIPRSSMRVYPGVAAGLDVVAFTTADGAAWLGFTAPRPLQSGSAARSPCPTAWRQRPCPPAVWTSCIRATARAARRWTGVFVFCLGRADALRPCRRDGAASSRCRVSLLTPAAARRFPGRVGSQRGR</sequence>
<protein>
    <submittedName>
        <fullName evidence="1">Uncharacterized protein</fullName>
    </submittedName>
</protein>
<dbReference type="AlphaFoldDB" id="A0A7D3ZJU2"/>
<dbReference type="EMBL" id="CP053892">
    <property type="protein sequence ID" value="QKG20062.1"/>
    <property type="molecule type" value="Genomic_DNA"/>
</dbReference>
<reference evidence="1 2" key="1">
    <citation type="submission" date="2020-05" db="EMBL/GenBank/DDBJ databases">
        <title>Actinomadura verrucosospora NRRL-B18236 (PFL_A860) Genome sequencing and assembly.</title>
        <authorList>
            <person name="Samborskyy M."/>
        </authorList>
    </citation>
    <scope>NUCLEOTIDE SEQUENCE [LARGE SCALE GENOMIC DNA]</scope>
    <source>
        <strain evidence="1 2">NRRL:B18236</strain>
    </source>
</reference>
<proteinExistence type="predicted"/>
<keyword evidence="2" id="KW-1185">Reference proteome</keyword>
<evidence type="ECO:0000313" key="1">
    <source>
        <dbReference type="EMBL" id="QKG20062.1"/>
    </source>
</evidence>
<accession>A0A7D3ZJU2</accession>
<name>A0A7D3ZJU2_ACTVE</name>
<organism evidence="1 2">
    <name type="scientific">Actinomadura verrucosospora</name>
    <dbReference type="NCBI Taxonomy" id="46165"/>
    <lineage>
        <taxon>Bacteria</taxon>
        <taxon>Bacillati</taxon>
        <taxon>Actinomycetota</taxon>
        <taxon>Actinomycetes</taxon>
        <taxon>Streptosporangiales</taxon>
        <taxon>Thermomonosporaceae</taxon>
        <taxon>Actinomadura</taxon>
    </lineage>
</organism>
<gene>
    <name evidence="1" type="ORF">ACTIVE_1698</name>
</gene>
<dbReference type="Proteomes" id="UP000501240">
    <property type="component" value="Chromosome"/>
</dbReference>
<evidence type="ECO:0000313" key="2">
    <source>
        <dbReference type="Proteomes" id="UP000501240"/>
    </source>
</evidence>